<dbReference type="Pfam" id="PF01510">
    <property type="entry name" value="Amidase_2"/>
    <property type="match status" value="1"/>
</dbReference>
<dbReference type="InterPro" id="IPR036505">
    <property type="entry name" value="Amidase/PGRP_sf"/>
</dbReference>
<sequence>MRLLWLPEVLRAAGLTVHEVSGWRTRGSDSYTPRGLICHATAGSPKSTDAGEIRVLLEGSTSAPPPIAQLYLSRSGAWHVVASGRCNHARTGWGGPLEGLGNSSLIGVEAQNDNRGQAWPSAQLDAYQRGAAAICRRMGWGAGTVAAHREHQPGAKSDPHGIDMTKFRARVAALLDGEQEEDMPSVTEIWAARWGSETARETAGDRLAMAAHSARDALAEVRSLRTAVTALAEARPGVDTGAILTRMDALAAEERERDARAAAERAELAELVRRVDAGEIDAAEVVRLIGEQLTAATTPQG</sequence>
<accession>A0ABZ1EJW3</accession>
<organism evidence="2 3">
    <name type="scientific">Micromonospora peucetia</name>
    <dbReference type="NCBI Taxonomy" id="47871"/>
    <lineage>
        <taxon>Bacteria</taxon>
        <taxon>Bacillati</taxon>
        <taxon>Actinomycetota</taxon>
        <taxon>Actinomycetes</taxon>
        <taxon>Micromonosporales</taxon>
        <taxon>Micromonosporaceae</taxon>
        <taxon>Micromonospora</taxon>
    </lineage>
</organism>
<keyword evidence="3" id="KW-1185">Reference proteome</keyword>
<name>A0ABZ1EJW3_9ACTN</name>
<dbReference type="InterPro" id="IPR002502">
    <property type="entry name" value="Amidase_domain"/>
</dbReference>
<dbReference type="SUPFAM" id="SSF55846">
    <property type="entry name" value="N-acetylmuramoyl-L-alanine amidase-like"/>
    <property type="match status" value="1"/>
</dbReference>
<proteinExistence type="predicted"/>
<dbReference type="Proteomes" id="UP001334804">
    <property type="component" value="Chromosome"/>
</dbReference>
<evidence type="ECO:0000313" key="3">
    <source>
        <dbReference type="Proteomes" id="UP001334804"/>
    </source>
</evidence>
<evidence type="ECO:0000313" key="2">
    <source>
        <dbReference type="EMBL" id="WSA34559.1"/>
    </source>
</evidence>
<protein>
    <submittedName>
        <fullName evidence="2">N-acetylmuramoyl-L-alanine amidase</fullName>
    </submittedName>
</protein>
<gene>
    <name evidence="2" type="ORF">OIE14_11195</name>
</gene>
<dbReference type="SMART" id="SM00644">
    <property type="entry name" value="Ami_2"/>
    <property type="match status" value="1"/>
</dbReference>
<feature type="domain" description="N-acetylmuramoyl-L-alanine amidase" evidence="1">
    <location>
        <begin position="21"/>
        <end position="160"/>
    </location>
</feature>
<dbReference type="RefSeq" id="WP_326564565.1">
    <property type="nucleotide sequence ID" value="NZ_CP109071.1"/>
</dbReference>
<dbReference type="Gene3D" id="3.40.80.10">
    <property type="entry name" value="Peptidoglycan recognition protein-like"/>
    <property type="match status" value="1"/>
</dbReference>
<dbReference type="EMBL" id="CP109071">
    <property type="protein sequence ID" value="WSA34559.1"/>
    <property type="molecule type" value="Genomic_DNA"/>
</dbReference>
<reference evidence="2 3" key="1">
    <citation type="submission" date="2022-10" db="EMBL/GenBank/DDBJ databases">
        <title>The complete genomes of actinobacterial strains from the NBC collection.</title>
        <authorList>
            <person name="Joergensen T.S."/>
            <person name="Alvarez Arevalo M."/>
            <person name="Sterndorff E.B."/>
            <person name="Faurdal D."/>
            <person name="Vuksanovic O."/>
            <person name="Mourched A.-S."/>
            <person name="Charusanti P."/>
            <person name="Shaw S."/>
            <person name="Blin K."/>
            <person name="Weber T."/>
        </authorList>
    </citation>
    <scope>NUCLEOTIDE SEQUENCE [LARGE SCALE GENOMIC DNA]</scope>
    <source>
        <strain evidence="2 3">NBC 01809</strain>
    </source>
</reference>
<evidence type="ECO:0000259" key="1">
    <source>
        <dbReference type="SMART" id="SM00644"/>
    </source>
</evidence>